<dbReference type="InterPro" id="IPR040443">
    <property type="entry name" value="PH_15"/>
</dbReference>
<dbReference type="OrthoDB" id="5875557at2759"/>
<protein>
    <submittedName>
        <fullName evidence="4">PH_15 domain-containing protein</fullName>
    </submittedName>
</protein>
<reference evidence="4" key="1">
    <citation type="submission" date="2016-06" db="UniProtKB">
        <authorList>
            <consortium name="WormBaseParasite"/>
        </authorList>
    </citation>
    <scope>IDENTIFICATION</scope>
</reference>
<evidence type="ECO:0000313" key="2">
    <source>
        <dbReference type="EMBL" id="VDK64122.1"/>
    </source>
</evidence>
<dbReference type="AlphaFoldDB" id="A0A182E0D6"/>
<organism evidence="4">
    <name type="scientific">Onchocerca ochengi</name>
    <name type="common">Filarial nematode worm</name>
    <dbReference type="NCBI Taxonomy" id="42157"/>
    <lineage>
        <taxon>Eukaryota</taxon>
        <taxon>Metazoa</taxon>
        <taxon>Ecdysozoa</taxon>
        <taxon>Nematoda</taxon>
        <taxon>Chromadorea</taxon>
        <taxon>Rhabditida</taxon>
        <taxon>Spirurina</taxon>
        <taxon>Spiruromorpha</taxon>
        <taxon>Filarioidea</taxon>
        <taxon>Onchocercidae</taxon>
        <taxon>Onchocerca</taxon>
    </lineage>
</organism>
<proteinExistence type="predicted"/>
<dbReference type="EMBL" id="UYRW01000178">
    <property type="protein sequence ID" value="VDK64122.1"/>
    <property type="molecule type" value="Genomic_DNA"/>
</dbReference>
<feature type="domain" description="PH-15" evidence="1">
    <location>
        <begin position="13"/>
        <end position="121"/>
    </location>
</feature>
<name>A0A182E0D6_ONCOC</name>
<evidence type="ECO:0000313" key="4">
    <source>
        <dbReference type="WBParaSite" id="nOo.2.0.1.t01412-RA"/>
    </source>
</evidence>
<dbReference type="Pfam" id="PF17339">
    <property type="entry name" value="PH_15"/>
    <property type="match status" value="1"/>
</dbReference>
<dbReference type="WBParaSite" id="nOo.2.0.1.t01412-RA">
    <property type="protein sequence ID" value="nOo.2.0.1.t01412-RA"/>
    <property type="gene ID" value="nOo.2.0.1.g01412"/>
</dbReference>
<sequence length="393" mass="45301">MHFFRHNDDYISLPNQEVLFTLPFSLFGHIEKRSLTALGWRWRKRAVVLNSSGHLIIYKYFLEGIGAGKPFLGRIIHLDAVQYIQARMDKDVCYIKIYDHSRRRIELRIKGTKARLWAAKVFMYEAPLNDCKQRSKSAEIEWPIERPLKVLDSKISTSSIYDVSATSANCMKESSKITIASVSSESLPDYTTSDVSYQSSQFSDQILDMERIRISEVVTACRTDSELSNDERISMQGDNMICEKCKDQKFEANGLLKCSKSVPEFIAADEFPTAKEAIRSISFDQLDRVIVSRQDRFRKHLQSMIESQFYESLSDCSLNYSISSIQKLHAQAGKMSQVYIAYNRLFIKNEVPPKHQITQHSGPSLPLSIDINCKLREELKHDDQNDTDIVYRF</sequence>
<evidence type="ECO:0000259" key="1">
    <source>
        <dbReference type="Pfam" id="PF17339"/>
    </source>
</evidence>
<dbReference type="Proteomes" id="UP000271087">
    <property type="component" value="Unassembled WGS sequence"/>
</dbReference>
<accession>A0A182E0D6</accession>
<keyword evidence="3" id="KW-1185">Reference proteome</keyword>
<reference evidence="2 3" key="2">
    <citation type="submission" date="2018-08" db="EMBL/GenBank/DDBJ databases">
        <authorList>
            <person name="Laetsch R D."/>
            <person name="Stevens L."/>
            <person name="Kumar S."/>
            <person name="Blaxter L. M."/>
        </authorList>
    </citation>
    <scope>NUCLEOTIDE SEQUENCE [LARGE SCALE GENOMIC DNA]</scope>
</reference>
<gene>
    <name evidence="2" type="ORF">NOO_LOCUS1412</name>
</gene>
<dbReference type="STRING" id="42157.A0A182E0D6"/>
<evidence type="ECO:0000313" key="3">
    <source>
        <dbReference type="Proteomes" id="UP000271087"/>
    </source>
</evidence>